<dbReference type="AlphaFoldDB" id="A0A9P8WGY9"/>
<dbReference type="GO" id="GO:0010181">
    <property type="term" value="F:FMN binding"/>
    <property type="evidence" value="ECO:0007669"/>
    <property type="project" value="TreeGrafter"/>
</dbReference>
<evidence type="ECO:0000256" key="1">
    <source>
        <dbReference type="ARBA" id="ARBA00022993"/>
    </source>
</evidence>
<keyword evidence="1" id="KW-0173">Coenzyme A biosynthesis</keyword>
<gene>
    <name evidence="5" type="ORF">B0T10DRAFT_476559</name>
</gene>
<evidence type="ECO:0000259" key="4">
    <source>
        <dbReference type="Pfam" id="PF02441"/>
    </source>
</evidence>
<dbReference type="GO" id="GO:0004633">
    <property type="term" value="F:phosphopantothenoylcysteine decarboxylase activity"/>
    <property type="evidence" value="ECO:0007669"/>
    <property type="project" value="TreeGrafter"/>
</dbReference>
<keyword evidence="6" id="KW-1185">Reference proteome</keyword>
<evidence type="ECO:0000313" key="6">
    <source>
        <dbReference type="Proteomes" id="UP000777438"/>
    </source>
</evidence>
<sequence length="242" mass="26485">MLHQTNHGIDTHHDLLTRSSPEALQHGRTDGRKHVLLAASGSVATIKLIQIIEGLSHHRDLSIRVILTNSATHFLAGQSREQPTVSALHYMPNVDAVYTDASEWAKPWKRGAPILHINLRKWADVLVVAPLSANTMGKMVNGLCDNLLTSVIRAWDATGTVDNEGIKKIIVAPSMNTAMWRHPVTASQIKTLEEVWGGENGWVEVLRPVSKALACGDVGEGGMVPWETIVDVIEKKVGLNKE</sequence>
<feature type="region of interest" description="Disordered" evidence="3">
    <location>
        <begin position="1"/>
        <end position="27"/>
    </location>
</feature>
<comment type="similarity">
    <text evidence="2">Belongs to the HFCD (homooligomeric flavin containing Cys decarboxylase) superfamily.</text>
</comment>
<dbReference type="InterPro" id="IPR003382">
    <property type="entry name" value="Flavoprotein"/>
</dbReference>
<proteinExistence type="inferred from homology"/>
<dbReference type="OrthoDB" id="1532798at2759"/>
<evidence type="ECO:0000256" key="3">
    <source>
        <dbReference type="SAM" id="MobiDB-lite"/>
    </source>
</evidence>
<accession>A0A9P8WGY9</accession>
<dbReference type="Proteomes" id="UP000777438">
    <property type="component" value="Unassembled WGS sequence"/>
</dbReference>
<protein>
    <submittedName>
        <fullName evidence="5">Flavoprotein</fullName>
    </submittedName>
</protein>
<dbReference type="GO" id="GO:0071513">
    <property type="term" value="C:phosphopantothenoylcysteine decarboxylase complex"/>
    <property type="evidence" value="ECO:0007669"/>
    <property type="project" value="TreeGrafter"/>
</dbReference>
<dbReference type="SUPFAM" id="SSF52507">
    <property type="entry name" value="Homo-oligomeric flavin-containing Cys decarboxylases, HFCD"/>
    <property type="match status" value="1"/>
</dbReference>
<dbReference type="PANTHER" id="PTHR14359:SF6">
    <property type="entry name" value="PHOSPHOPANTOTHENOYLCYSTEINE DECARBOXYLASE"/>
    <property type="match status" value="1"/>
</dbReference>
<comment type="caution">
    <text evidence="5">The sequence shown here is derived from an EMBL/GenBank/DDBJ whole genome shotgun (WGS) entry which is preliminary data.</text>
</comment>
<reference evidence="5 6" key="1">
    <citation type="journal article" date="2021" name="Nat. Commun.">
        <title>Genetic determinants of endophytism in the Arabidopsis root mycobiome.</title>
        <authorList>
            <person name="Mesny F."/>
            <person name="Miyauchi S."/>
            <person name="Thiergart T."/>
            <person name="Pickel B."/>
            <person name="Atanasova L."/>
            <person name="Karlsson M."/>
            <person name="Huettel B."/>
            <person name="Barry K.W."/>
            <person name="Haridas S."/>
            <person name="Chen C."/>
            <person name="Bauer D."/>
            <person name="Andreopoulos W."/>
            <person name="Pangilinan J."/>
            <person name="LaButti K."/>
            <person name="Riley R."/>
            <person name="Lipzen A."/>
            <person name="Clum A."/>
            <person name="Drula E."/>
            <person name="Henrissat B."/>
            <person name="Kohler A."/>
            <person name="Grigoriev I.V."/>
            <person name="Martin F.M."/>
            <person name="Hacquard S."/>
        </authorList>
    </citation>
    <scope>NUCLEOTIDE SEQUENCE [LARGE SCALE GENOMIC DNA]</scope>
    <source>
        <strain evidence="5 6">MPI-CAGE-CH-0241</strain>
    </source>
</reference>
<dbReference type="PANTHER" id="PTHR14359">
    <property type="entry name" value="HOMO-OLIGOMERIC FLAVIN CONTAINING CYS DECARBOXYLASE FAMILY"/>
    <property type="match status" value="1"/>
</dbReference>
<name>A0A9P8WGY9_9HYPO</name>
<organism evidence="5 6">
    <name type="scientific">Thelonectria olida</name>
    <dbReference type="NCBI Taxonomy" id="1576542"/>
    <lineage>
        <taxon>Eukaryota</taxon>
        <taxon>Fungi</taxon>
        <taxon>Dikarya</taxon>
        <taxon>Ascomycota</taxon>
        <taxon>Pezizomycotina</taxon>
        <taxon>Sordariomycetes</taxon>
        <taxon>Hypocreomycetidae</taxon>
        <taxon>Hypocreales</taxon>
        <taxon>Nectriaceae</taxon>
        <taxon>Thelonectria</taxon>
    </lineage>
</organism>
<evidence type="ECO:0000256" key="2">
    <source>
        <dbReference type="ARBA" id="ARBA00038350"/>
    </source>
</evidence>
<dbReference type="Pfam" id="PF02441">
    <property type="entry name" value="Flavoprotein"/>
    <property type="match status" value="1"/>
</dbReference>
<dbReference type="EMBL" id="JAGPYM010000003">
    <property type="protein sequence ID" value="KAH6897296.1"/>
    <property type="molecule type" value="Genomic_DNA"/>
</dbReference>
<evidence type="ECO:0000313" key="5">
    <source>
        <dbReference type="EMBL" id="KAH6897296.1"/>
    </source>
</evidence>
<dbReference type="InterPro" id="IPR036551">
    <property type="entry name" value="Flavin_trans-like"/>
</dbReference>
<feature type="domain" description="Flavoprotein" evidence="4">
    <location>
        <begin position="33"/>
        <end position="235"/>
    </location>
</feature>
<dbReference type="Gene3D" id="3.40.50.1950">
    <property type="entry name" value="Flavin prenyltransferase-like"/>
    <property type="match status" value="1"/>
</dbReference>
<dbReference type="GO" id="GO:0015937">
    <property type="term" value="P:coenzyme A biosynthetic process"/>
    <property type="evidence" value="ECO:0007669"/>
    <property type="project" value="UniProtKB-KW"/>
</dbReference>